<feature type="binding site" evidence="8">
    <location>
        <position position="348"/>
    </location>
    <ligand>
        <name>Mn(2+)</name>
        <dbReference type="ChEBI" id="CHEBI:29035"/>
        <label>1</label>
    </ligand>
</feature>
<protein>
    <recommendedName>
        <fullName evidence="8">Probable cytosol aminopeptidase</fullName>
        <ecNumber evidence="8">3.4.11.1</ecNumber>
    </recommendedName>
    <alternativeName>
        <fullName evidence="8">Leucine aminopeptidase</fullName>
        <shortName evidence="8">LAP</shortName>
        <ecNumber evidence="8">3.4.11.10</ecNumber>
    </alternativeName>
    <alternativeName>
        <fullName evidence="8">Leucyl aminopeptidase</fullName>
    </alternativeName>
</protein>
<dbReference type="InterPro" id="IPR043472">
    <property type="entry name" value="Macro_dom-like"/>
</dbReference>
<keyword evidence="8" id="KW-0464">Manganese</keyword>
<reference evidence="10 11" key="1">
    <citation type="submission" date="2019-04" db="EMBL/GenBank/DDBJ databases">
        <title>Bacillus caeni sp. nov., a bacterium isolated from mangrove sediment.</title>
        <authorList>
            <person name="Huang H."/>
            <person name="Mo K."/>
            <person name="Hu Y."/>
        </authorList>
    </citation>
    <scope>NUCLEOTIDE SEQUENCE [LARGE SCALE GENOMIC DNA]</scope>
    <source>
        <strain evidence="10 11">HB172195</strain>
    </source>
</reference>
<dbReference type="Pfam" id="PF02789">
    <property type="entry name" value="Peptidase_M17_N"/>
    <property type="match status" value="1"/>
</dbReference>
<comment type="caution">
    <text evidence="10">The sequence shown here is derived from an EMBL/GenBank/DDBJ whole genome shotgun (WGS) entry which is preliminary data.</text>
</comment>
<feature type="binding site" evidence="8">
    <location>
        <position position="269"/>
    </location>
    <ligand>
        <name>Mn(2+)</name>
        <dbReference type="ChEBI" id="CHEBI:29035"/>
        <label>1</label>
    </ligand>
</feature>
<comment type="subcellular location">
    <subcellularLocation>
        <location evidence="8">Cytoplasm</location>
    </subcellularLocation>
</comment>
<feature type="domain" description="Cytosol aminopeptidase" evidence="9">
    <location>
        <begin position="344"/>
        <end position="351"/>
    </location>
</feature>
<keyword evidence="8" id="KW-0963">Cytoplasm</keyword>
<dbReference type="PROSITE" id="PS00631">
    <property type="entry name" value="CYTOSOL_AP"/>
    <property type="match status" value="1"/>
</dbReference>
<feature type="binding site" evidence="8">
    <location>
        <position position="346"/>
    </location>
    <ligand>
        <name>Mn(2+)</name>
        <dbReference type="ChEBI" id="CHEBI:29035"/>
        <label>1</label>
    </ligand>
</feature>
<keyword evidence="8" id="KW-0479">Metal-binding</keyword>
<dbReference type="GO" id="GO:0006508">
    <property type="term" value="P:proteolysis"/>
    <property type="evidence" value="ECO:0007669"/>
    <property type="project" value="UniProtKB-KW"/>
</dbReference>
<evidence type="ECO:0000256" key="3">
    <source>
        <dbReference type="ARBA" id="ARBA00009528"/>
    </source>
</evidence>
<keyword evidence="5 8" id="KW-0645">Protease</keyword>
<name>A0A5R9FE68_9BACL</name>
<organism evidence="10 11">
    <name type="scientific">Exobacillus caeni</name>
    <dbReference type="NCBI Taxonomy" id="2574798"/>
    <lineage>
        <taxon>Bacteria</taxon>
        <taxon>Bacillati</taxon>
        <taxon>Bacillota</taxon>
        <taxon>Bacilli</taxon>
        <taxon>Bacillales</taxon>
        <taxon>Guptibacillaceae</taxon>
        <taxon>Exobacillus</taxon>
    </lineage>
</organism>
<evidence type="ECO:0000256" key="7">
    <source>
        <dbReference type="ARBA" id="ARBA00049972"/>
    </source>
</evidence>
<evidence type="ECO:0000256" key="4">
    <source>
        <dbReference type="ARBA" id="ARBA00022438"/>
    </source>
</evidence>
<evidence type="ECO:0000256" key="5">
    <source>
        <dbReference type="ARBA" id="ARBA00022670"/>
    </source>
</evidence>
<keyword evidence="11" id="KW-1185">Reference proteome</keyword>
<dbReference type="Gene3D" id="3.40.220.10">
    <property type="entry name" value="Leucine Aminopeptidase, subunit E, domain 1"/>
    <property type="match status" value="1"/>
</dbReference>
<feature type="active site" evidence="8">
    <location>
        <position position="276"/>
    </location>
</feature>
<comment type="catalytic activity">
    <reaction evidence="2 8">
        <text>Release of an N-terminal amino acid, preferentially leucine, but not glutamic or aspartic acids.</text>
        <dbReference type="EC" id="3.4.11.10"/>
    </reaction>
</comment>
<dbReference type="EC" id="3.4.11.10" evidence="8"/>
<dbReference type="HAMAP" id="MF_00181">
    <property type="entry name" value="Cytosol_peptidase_M17"/>
    <property type="match status" value="1"/>
</dbReference>
<comment type="function">
    <text evidence="7 8">Presumably involved in the processing and regular turnover of intracellular proteins. Catalyzes the removal of unsubstituted N-terminal amino acids from various peptides.</text>
</comment>
<keyword evidence="4 8" id="KW-0031">Aminopeptidase</keyword>
<dbReference type="SUPFAM" id="SSF53187">
    <property type="entry name" value="Zn-dependent exopeptidases"/>
    <property type="match status" value="1"/>
</dbReference>
<evidence type="ECO:0000256" key="8">
    <source>
        <dbReference type="HAMAP-Rule" id="MF_00181"/>
    </source>
</evidence>
<feature type="binding site" evidence="8">
    <location>
        <position position="287"/>
    </location>
    <ligand>
        <name>Mn(2+)</name>
        <dbReference type="ChEBI" id="CHEBI:29035"/>
        <label>2</label>
    </ligand>
</feature>
<dbReference type="NCBIfam" id="NF002073">
    <property type="entry name" value="PRK00913.1-2"/>
    <property type="match status" value="1"/>
</dbReference>
<gene>
    <name evidence="8" type="primary">pepA</name>
    <name evidence="10" type="ORF">FCL54_00685</name>
</gene>
<dbReference type="OrthoDB" id="9809354at2"/>
<dbReference type="Pfam" id="PF00883">
    <property type="entry name" value="Peptidase_M17"/>
    <property type="match status" value="1"/>
</dbReference>
<dbReference type="Proteomes" id="UP000308230">
    <property type="component" value="Unassembled WGS sequence"/>
</dbReference>
<evidence type="ECO:0000259" key="9">
    <source>
        <dbReference type="PROSITE" id="PS00631"/>
    </source>
</evidence>
<dbReference type="NCBIfam" id="NF002074">
    <property type="entry name" value="PRK00913.1-4"/>
    <property type="match status" value="1"/>
</dbReference>
<dbReference type="GO" id="GO:0030145">
    <property type="term" value="F:manganese ion binding"/>
    <property type="evidence" value="ECO:0007669"/>
    <property type="project" value="UniProtKB-UniRule"/>
</dbReference>
<comment type="cofactor">
    <cofactor evidence="8">
        <name>Mn(2+)</name>
        <dbReference type="ChEBI" id="CHEBI:29035"/>
    </cofactor>
    <text evidence="8">Binds 2 manganese ions per subunit.</text>
</comment>
<accession>A0A5R9FE68</accession>
<dbReference type="NCBIfam" id="NF002083">
    <property type="entry name" value="PRK00913.3-5"/>
    <property type="match status" value="1"/>
</dbReference>
<dbReference type="InterPro" id="IPR000819">
    <property type="entry name" value="Peptidase_M17_C"/>
</dbReference>
<evidence type="ECO:0000313" key="10">
    <source>
        <dbReference type="EMBL" id="TLS38864.1"/>
    </source>
</evidence>
<proteinExistence type="inferred from homology"/>
<dbReference type="PANTHER" id="PTHR11963:SF23">
    <property type="entry name" value="CYTOSOL AMINOPEPTIDASE"/>
    <property type="match status" value="1"/>
</dbReference>
<feature type="binding site" evidence="8">
    <location>
        <position position="264"/>
    </location>
    <ligand>
        <name>Mn(2+)</name>
        <dbReference type="ChEBI" id="CHEBI:29035"/>
        <label>2</label>
    </ligand>
</feature>
<dbReference type="GO" id="GO:0005737">
    <property type="term" value="C:cytoplasm"/>
    <property type="evidence" value="ECO:0007669"/>
    <property type="project" value="UniProtKB-SubCell"/>
</dbReference>
<dbReference type="InterPro" id="IPR008283">
    <property type="entry name" value="Peptidase_M17_N"/>
</dbReference>
<evidence type="ECO:0000256" key="6">
    <source>
        <dbReference type="ARBA" id="ARBA00022801"/>
    </source>
</evidence>
<dbReference type="CDD" id="cd00433">
    <property type="entry name" value="Peptidase_M17"/>
    <property type="match status" value="1"/>
</dbReference>
<dbReference type="AlphaFoldDB" id="A0A5R9FE68"/>
<dbReference type="PRINTS" id="PR00481">
    <property type="entry name" value="LAMNOPPTDASE"/>
</dbReference>
<keyword evidence="6 8" id="KW-0378">Hydrolase</keyword>
<feature type="binding site" evidence="8">
    <location>
        <position position="348"/>
    </location>
    <ligand>
        <name>Mn(2+)</name>
        <dbReference type="ChEBI" id="CHEBI:29035"/>
        <label>2</label>
    </ligand>
</feature>
<dbReference type="InterPro" id="IPR011356">
    <property type="entry name" value="Leucine_aapep/pepB"/>
</dbReference>
<sequence>MFNVSKKVELSASSQALVIGLFEGNKLDGIQKEVDDALEGQLTLLLEEGDVSGSFKKVSKLYSMGKTGVKRFYFIGLGKQENFTYRKALSAFGKAVKSLNGDKLDEASFALDTFSSHHLHGQSLAQSLGEAVIMAGYRFEDYKKRKEALHKGLSSVTVYTEEDETDCKAALKTGEAYGHGTNRARTLVNMPGNKLTPTNLAQQAADIAKEYDMDIEILEKEDMERLGMGALLAVNQGSDQPPKMIVMKYQGREKWDNVLSFVGKGLTFDAGGISLKPAKGMEAMKSDMGGSAAVLGAMEAIARTKPKVNVLAVIPSTENLINGSAMKPGDVITSLSGKTIEVNNTDAEGRLILADGITYAKQLGADYLVDLATLTGAVLVALGQTTTGAVSNNDEFYAKLETASEKSGEYVWRFPHHQEYKDMVRTSDVADLNNAPGRNAGSITAGLFLGEFAGDTPWIHLDIAGTAFLQKETEVGPKGGTGVMVRTLANLASNFKA</sequence>
<dbReference type="EMBL" id="SWLG01000001">
    <property type="protein sequence ID" value="TLS38864.1"/>
    <property type="molecule type" value="Genomic_DNA"/>
</dbReference>
<dbReference type="GO" id="GO:0070006">
    <property type="term" value="F:metalloaminopeptidase activity"/>
    <property type="evidence" value="ECO:0007669"/>
    <property type="project" value="InterPro"/>
</dbReference>
<dbReference type="EC" id="3.4.11.1" evidence="8"/>
<evidence type="ECO:0000256" key="1">
    <source>
        <dbReference type="ARBA" id="ARBA00000135"/>
    </source>
</evidence>
<feature type="binding site" evidence="8">
    <location>
        <position position="269"/>
    </location>
    <ligand>
        <name>Mn(2+)</name>
        <dbReference type="ChEBI" id="CHEBI:29035"/>
        <label>2</label>
    </ligand>
</feature>
<comment type="similarity">
    <text evidence="3 8">Belongs to the peptidase M17 family.</text>
</comment>
<dbReference type="Gene3D" id="3.40.630.10">
    <property type="entry name" value="Zn peptidases"/>
    <property type="match status" value="1"/>
</dbReference>
<evidence type="ECO:0000313" key="11">
    <source>
        <dbReference type="Proteomes" id="UP000308230"/>
    </source>
</evidence>
<comment type="catalytic activity">
    <reaction evidence="1 8">
        <text>Release of an N-terminal amino acid, Xaa-|-Yaa-, in which Xaa is preferably Leu, but may be other amino acids including Pro although not Arg or Lys, and Yaa may be Pro. Amino acid amides and methyl esters are also readily hydrolyzed, but rates on arylamides are exceedingly low.</text>
        <dbReference type="EC" id="3.4.11.1"/>
    </reaction>
</comment>
<dbReference type="InterPro" id="IPR023042">
    <property type="entry name" value="Peptidase_M17_leu_NH2_pept"/>
</dbReference>
<evidence type="ECO:0000256" key="2">
    <source>
        <dbReference type="ARBA" id="ARBA00000967"/>
    </source>
</evidence>
<dbReference type="PANTHER" id="PTHR11963">
    <property type="entry name" value="LEUCINE AMINOPEPTIDASE-RELATED"/>
    <property type="match status" value="1"/>
</dbReference>
<dbReference type="SUPFAM" id="SSF52949">
    <property type="entry name" value="Macro domain-like"/>
    <property type="match status" value="1"/>
</dbReference>
<feature type="active site" evidence="8">
    <location>
        <position position="350"/>
    </location>
</feature>
<dbReference type="RefSeq" id="WP_138122128.1">
    <property type="nucleotide sequence ID" value="NZ_SWLG01000001.1"/>
</dbReference>